<reference evidence="3" key="1">
    <citation type="journal article" date="2019" name="Int. J. Syst. Evol. Microbiol.">
        <title>The Global Catalogue of Microorganisms (GCM) 10K type strain sequencing project: providing services to taxonomists for standard genome sequencing and annotation.</title>
        <authorList>
            <consortium name="The Broad Institute Genomics Platform"/>
            <consortium name="The Broad Institute Genome Sequencing Center for Infectious Disease"/>
            <person name="Wu L."/>
            <person name="Ma J."/>
        </authorList>
    </citation>
    <scope>NUCLEOTIDE SEQUENCE [LARGE SCALE GENOMIC DNA]</scope>
    <source>
        <strain evidence="3">JCM 18304</strain>
    </source>
</reference>
<evidence type="ECO:0000313" key="3">
    <source>
        <dbReference type="Proteomes" id="UP001501570"/>
    </source>
</evidence>
<gene>
    <name evidence="2" type="ORF">GCM10023322_37880</name>
</gene>
<protein>
    <submittedName>
        <fullName evidence="2">GNAT family N-acetyltransferase</fullName>
    </submittedName>
</protein>
<keyword evidence="3" id="KW-1185">Reference proteome</keyword>
<accession>A0ABP9RXU3</accession>
<sequence>MDIELRDNADENRYEAVVDGQVAAYIVYRDRYDGARVYLHTETDPAFAGKGVASSLVRQALEAERARPRRVVPSCPFVAAFLERHPDYKDVTTL</sequence>
<dbReference type="PANTHER" id="PTHR31435">
    <property type="entry name" value="PROTEIN NATD1"/>
    <property type="match status" value="1"/>
</dbReference>
<evidence type="ECO:0000259" key="1">
    <source>
        <dbReference type="PROSITE" id="PS51729"/>
    </source>
</evidence>
<dbReference type="Proteomes" id="UP001501570">
    <property type="component" value="Unassembled WGS sequence"/>
</dbReference>
<dbReference type="Gene3D" id="3.40.630.30">
    <property type="match status" value="1"/>
</dbReference>
<feature type="domain" description="N-acetyltransferase" evidence="1">
    <location>
        <begin position="6"/>
        <end position="93"/>
    </location>
</feature>
<dbReference type="InterPro" id="IPR031165">
    <property type="entry name" value="GNAT_YJDJ"/>
</dbReference>
<organism evidence="2 3">
    <name type="scientific">Rugosimonospora acidiphila</name>
    <dbReference type="NCBI Taxonomy" id="556531"/>
    <lineage>
        <taxon>Bacteria</taxon>
        <taxon>Bacillati</taxon>
        <taxon>Actinomycetota</taxon>
        <taxon>Actinomycetes</taxon>
        <taxon>Micromonosporales</taxon>
        <taxon>Micromonosporaceae</taxon>
        <taxon>Rugosimonospora</taxon>
    </lineage>
</organism>
<dbReference type="SUPFAM" id="SSF55729">
    <property type="entry name" value="Acyl-CoA N-acyltransferases (Nat)"/>
    <property type="match status" value="1"/>
</dbReference>
<dbReference type="PROSITE" id="PS51729">
    <property type="entry name" value="GNAT_YJDJ"/>
    <property type="match status" value="1"/>
</dbReference>
<dbReference type="PANTHER" id="PTHR31435:SF10">
    <property type="entry name" value="BSR4717 PROTEIN"/>
    <property type="match status" value="1"/>
</dbReference>
<evidence type="ECO:0000313" key="2">
    <source>
        <dbReference type="EMBL" id="GAA5188083.1"/>
    </source>
</evidence>
<comment type="caution">
    <text evidence="2">The sequence shown here is derived from an EMBL/GenBank/DDBJ whole genome shotgun (WGS) entry which is preliminary data.</text>
</comment>
<dbReference type="InterPro" id="IPR016181">
    <property type="entry name" value="Acyl_CoA_acyltransferase"/>
</dbReference>
<dbReference type="CDD" id="cd04301">
    <property type="entry name" value="NAT_SF"/>
    <property type="match status" value="1"/>
</dbReference>
<dbReference type="Pfam" id="PF14542">
    <property type="entry name" value="Acetyltransf_CG"/>
    <property type="match status" value="1"/>
</dbReference>
<dbReference type="EMBL" id="BAABJQ010000010">
    <property type="protein sequence ID" value="GAA5188083.1"/>
    <property type="molecule type" value="Genomic_DNA"/>
</dbReference>
<dbReference type="InterPro" id="IPR045057">
    <property type="entry name" value="Gcn5-rel_NAT"/>
</dbReference>
<name>A0ABP9RXU3_9ACTN</name>
<proteinExistence type="predicted"/>
<dbReference type="RefSeq" id="WP_345631268.1">
    <property type="nucleotide sequence ID" value="NZ_BAABJQ010000010.1"/>
</dbReference>